<gene>
    <name evidence="1" type="ORF">E4O86_06065</name>
</gene>
<sequence>MSAMQQLPGAAAHADLAHRLAGKRVFVSGGVRPGSIVLLAECGRVMAVERIAEVPDELLRLTDTVCLNHDDAADVPHRREV</sequence>
<name>A0A964T4B1_9HYPH</name>
<comment type="caution">
    <text evidence="1">The sequence shown here is derived from an EMBL/GenBank/DDBJ whole genome shotgun (WGS) entry which is preliminary data.</text>
</comment>
<accession>A0A964T4B1</accession>
<protein>
    <submittedName>
        <fullName evidence="1">Uncharacterized protein</fullName>
    </submittedName>
</protein>
<dbReference type="RefSeq" id="WP_161139628.1">
    <property type="nucleotide sequence ID" value="NZ_SPKJ01000012.1"/>
</dbReference>
<evidence type="ECO:0000313" key="1">
    <source>
        <dbReference type="EMBL" id="MYZ47277.1"/>
    </source>
</evidence>
<evidence type="ECO:0000313" key="2">
    <source>
        <dbReference type="Proteomes" id="UP000773614"/>
    </source>
</evidence>
<reference evidence="1" key="1">
    <citation type="submission" date="2019-03" db="EMBL/GenBank/DDBJ databases">
        <title>Afifella sp. nov., isolated from activated sludge.</title>
        <authorList>
            <person name="Li Q."/>
            <person name="Liu Y."/>
        </authorList>
    </citation>
    <scope>NUCLEOTIDE SEQUENCE</scope>
    <source>
        <strain evidence="1">L72</strain>
    </source>
</reference>
<organism evidence="1 2">
    <name type="scientific">Propylenella binzhouense</name>
    <dbReference type="NCBI Taxonomy" id="2555902"/>
    <lineage>
        <taxon>Bacteria</taxon>
        <taxon>Pseudomonadati</taxon>
        <taxon>Pseudomonadota</taxon>
        <taxon>Alphaproteobacteria</taxon>
        <taxon>Hyphomicrobiales</taxon>
        <taxon>Propylenellaceae</taxon>
        <taxon>Propylenella</taxon>
    </lineage>
</organism>
<dbReference type="Proteomes" id="UP000773614">
    <property type="component" value="Unassembled WGS sequence"/>
</dbReference>
<keyword evidence="2" id="KW-1185">Reference proteome</keyword>
<dbReference type="EMBL" id="SPKJ01000012">
    <property type="protein sequence ID" value="MYZ47277.1"/>
    <property type="molecule type" value="Genomic_DNA"/>
</dbReference>
<proteinExistence type="predicted"/>
<dbReference type="AlphaFoldDB" id="A0A964T4B1"/>